<dbReference type="AlphaFoldDB" id="A0A4Z2GVD0"/>
<dbReference type="InterPro" id="IPR015926">
    <property type="entry name" value="Cytolysin/lectin"/>
</dbReference>
<dbReference type="SUPFAM" id="SSF63724">
    <property type="entry name" value="Cytolysin/lectin"/>
    <property type="match status" value="1"/>
</dbReference>
<evidence type="ECO:0000313" key="7">
    <source>
        <dbReference type="Proteomes" id="UP000314294"/>
    </source>
</evidence>
<dbReference type="OrthoDB" id="6132998at2759"/>
<dbReference type="Proteomes" id="UP000314294">
    <property type="component" value="Unassembled WGS sequence"/>
</dbReference>
<dbReference type="GO" id="GO:0044218">
    <property type="term" value="C:other organism cell membrane"/>
    <property type="evidence" value="ECO:0007669"/>
    <property type="project" value="UniProtKB-KW"/>
</dbReference>
<keyword evidence="7" id="KW-1185">Reference proteome</keyword>
<evidence type="ECO:0000256" key="3">
    <source>
        <dbReference type="ARBA" id="ARBA00022537"/>
    </source>
</evidence>
<sequence length="199" mass="21631">MAVSTSSLCTAMAIQVESHSSTMFYSKDSLLCSFLEHEVLNSIACIRRKVAGLTRASSSSSQYIHVGCCREPLPPLIQPTSSGEALFTKSRGIEGSFGVFTYDLLNVATKEAAQKIAVLFRVPFDRRKKSNKYAVGIFDIGEECNQALYKTMMGDSEGETFVSAEAKVCPSLTHRSEAVTVSASMARGHEPILKVNVCE</sequence>
<dbReference type="InterPro" id="IPR050677">
    <property type="entry name" value="Actinoporin_PFT"/>
</dbReference>
<evidence type="ECO:0000256" key="4">
    <source>
        <dbReference type="ARBA" id="ARBA00023298"/>
    </source>
</evidence>
<accession>A0A4Z2GVD0</accession>
<dbReference type="Gene3D" id="2.60.270.20">
    <property type="entry name" value="Cytolysin/lectin"/>
    <property type="match status" value="1"/>
</dbReference>
<comment type="subcellular location">
    <subcellularLocation>
        <location evidence="2">Nematocyst</location>
    </subcellularLocation>
    <subcellularLocation>
        <location evidence="1">Target cell membrane</location>
    </subcellularLocation>
</comment>
<dbReference type="PANTHER" id="PTHR40388:SF2">
    <property type="entry name" value="ACTINOPORIN-LIKE PROTEIN"/>
    <property type="match status" value="1"/>
</dbReference>
<evidence type="ECO:0000313" key="6">
    <source>
        <dbReference type="EMBL" id="TNN57190.1"/>
    </source>
</evidence>
<name>A0A4Z2GVD0_9TELE</name>
<gene>
    <name evidence="6" type="ORF">EYF80_032620</name>
</gene>
<keyword evidence="5" id="KW-0166">Nematocyst</keyword>
<evidence type="ECO:0000256" key="5">
    <source>
        <dbReference type="ARBA" id="ARBA00023331"/>
    </source>
</evidence>
<proteinExistence type="predicted"/>
<evidence type="ECO:0000256" key="2">
    <source>
        <dbReference type="ARBA" id="ARBA00004532"/>
    </source>
</evidence>
<keyword evidence="4" id="KW-1053">Target membrane</keyword>
<evidence type="ECO:0000256" key="1">
    <source>
        <dbReference type="ARBA" id="ARBA00004175"/>
    </source>
</evidence>
<reference evidence="6 7" key="1">
    <citation type="submission" date="2019-03" db="EMBL/GenBank/DDBJ databases">
        <title>First draft genome of Liparis tanakae, snailfish: a comprehensive survey of snailfish specific genes.</title>
        <authorList>
            <person name="Kim W."/>
            <person name="Song I."/>
            <person name="Jeong J.-H."/>
            <person name="Kim D."/>
            <person name="Kim S."/>
            <person name="Ryu S."/>
            <person name="Song J.Y."/>
            <person name="Lee S.K."/>
        </authorList>
    </citation>
    <scope>NUCLEOTIDE SEQUENCE [LARGE SCALE GENOMIC DNA]</scope>
    <source>
        <tissue evidence="6">Muscle</tissue>
    </source>
</reference>
<dbReference type="PANTHER" id="PTHR40388">
    <property type="entry name" value="BRYOPORIN"/>
    <property type="match status" value="1"/>
</dbReference>
<organism evidence="6 7">
    <name type="scientific">Liparis tanakae</name>
    <name type="common">Tanaka's snailfish</name>
    <dbReference type="NCBI Taxonomy" id="230148"/>
    <lineage>
        <taxon>Eukaryota</taxon>
        <taxon>Metazoa</taxon>
        <taxon>Chordata</taxon>
        <taxon>Craniata</taxon>
        <taxon>Vertebrata</taxon>
        <taxon>Euteleostomi</taxon>
        <taxon>Actinopterygii</taxon>
        <taxon>Neopterygii</taxon>
        <taxon>Teleostei</taxon>
        <taxon>Neoteleostei</taxon>
        <taxon>Acanthomorphata</taxon>
        <taxon>Eupercaria</taxon>
        <taxon>Perciformes</taxon>
        <taxon>Cottioidei</taxon>
        <taxon>Cottales</taxon>
        <taxon>Liparidae</taxon>
        <taxon>Liparis</taxon>
    </lineage>
</organism>
<keyword evidence="4" id="KW-0472">Membrane</keyword>
<dbReference type="GO" id="GO:0042151">
    <property type="term" value="C:nematocyst"/>
    <property type="evidence" value="ECO:0007669"/>
    <property type="project" value="UniProtKB-SubCell"/>
</dbReference>
<dbReference type="EMBL" id="SRLO01000411">
    <property type="protein sequence ID" value="TNN57190.1"/>
    <property type="molecule type" value="Genomic_DNA"/>
</dbReference>
<keyword evidence="3" id="KW-1052">Target cell membrane</keyword>
<comment type="caution">
    <text evidence="6">The sequence shown here is derived from an EMBL/GenBank/DDBJ whole genome shotgun (WGS) entry which is preliminary data.</text>
</comment>
<protein>
    <submittedName>
        <fullName evidence="6">Uncharacterized protein</fullName>
    </submittedName>
</protein>